<evidence type="ECO:0000313" key="3">
    <source>
        <dbReference type="Proteomes" id="UP000232883"/>
    </source>
</evidence>
<name>A0A2K8YTQ3_9BACT</name>
<keyword evidence="1" id="KW-0812">Transmembrane</keyword>
<keyword evidence="1" id="KW-1133">Transmembrane helix</keyword>
<keyword evidence="3" id="KW-1185">Reference proteome</keyword>
<proteinExistence type="predicted"/>
<accession>A0A2K8YTQ3</accession>
<feature type="transmembrane region" description="Helical" evidence="1">
    <location>
        <begin position="56"/>
        <end position="77"/>
    </location>
</feature>
<sequence>MSVTIVKAILHLVLLLFFVIVLLWILFFFHGTGLNSLLIPDNLRWHRGASSQANKFWYVLSCVISYLEWFGLMWLVNKFNYWYGQEWLRPSQMHVAKTATVVVGLITAICVAAYYITSAAAL</sequence>
<evidence type="ECO:0000256" key="1">
    <source>
        <dbReference type="SAM" id="Phobius"/>
    </source>
</evidence>
<protein>
    <submittedName>
        <fullName evidence="2">Uncharacterized protein</fullName>
    </submittedName>
</protein>
<dbReference type="KEGG" id="spir:CWM47_03690"/>
<organism evidence="2 3">
    <name type="scientific">Spirosoma pollinicola</name>
    <dbReference type="NCBI Taxonomy" id="2057025"/>
    <lineage>
        <taxon>Bacteria</taxon>
        <taxon>Pseudomonadati</taxon>
        <taxon>Bacteroidota</taxon>
        <taxon>Cytophagia</taxon>
        <taxon>Cytophagales</taxon>
        <taxon>Cytophagaceae</taxon>
        <taxon>Spirosoma</taxon>
    </lineage>
</organism>
<dbReference type="EMBL" id="CP025096">
    <property type="protein sequence ID" value="AUD01001.1"/>
    <property type="molecule type" value="Genomic_DNA"/>
</dbReference>
<gene>
    <name evidence="2" type="ORF">CWM47_03690</name>
</gene>
<reference evidence="2 3" key="1">
    <citation type="submission" date="2017-11" db="EMBL/GenBank/DDBJ databases">
        <title>Taxonomic description and genome sequences of Spirosoma HA7 sp. nov., isolated from pollen microhabitat of Corylus avellana.</title>
        <authorList>
            <person name="Ambika Manirajan B."/>
            <person name="Suarez C."/>
            <person name="Ratering S."/>
            <person name="Geissler-Plaum R."/>
            <person name="Cardinale M."/>
            <person name="Sylvia S."/>
        </authorList>
    </citation>
    <scope>NUCLEOTIDE SEQUENCE [LARGE SCALE GENOMIC DNA]</scope>
    <source>
        <strain evidence="2 3">HA7</strain>
    </source>
</reference>
<feature type="transmembrane region" description="Helical" evidence="1">
    <location>
        <begin position="12"/>
        <end position="36"/>
    </location>
</feature>
<evidence type="ECO:0000313" key="2">
    <source>
        <dbReference type="EMBL" id="AUD01001.1"/>
    </source>
</evidence>
<dbReference type="Proteomes" id="UP000232883">
    <property type="component" value="Chromosome"/>
</dbReference>
<feature type="transmembrane region" description="Helical" evidence="1">
    <location>
        <begin position="98"/>
        <end position="116"/>
    </location>
</feature>
<dbReference type="AlphaFoldDB" id="A0A2K8YTQ3"/>
<keyword evidence="1" id="KW-0472">Membrane</keyword>